<comment type="caution">
    <text evidence="1">The sequence shown here is derived from an EMBL/GenBank/DDBJ whole genome shotgun (WGS) entry which is preliminary data.</text>
</comment>
<keyword evidence="2" id="KW-1185">Reference proteome</keyword>
<organism evidence="1 2">
    <name type="scientific">Aequorivita echinoideorum</name>
    <dbReference type="NCBI Taxonomy" id="1549647"/>
    <lineage>
        <taxon>Bacteria</taxon>
        <taxon>Pseudomonadati</taxon>
        <taxon>Bacteroidota</taxon>
        <taxon>Flavobacteriia</taxon>
        <taxon>Flavobacteriales</taxon>
        <taxon>Flavobacteriaceae</taxon>
        <taxon>Aequorivita</taxon>
    </lineage>
</organism>
<dbReference type="Proteomes" id="UP001297092">
    <property type="component" value="Unassembled WGS sequence"/>
</dbReference>
<accession>A0ABS5S611</accession>
<dbReference type="RefSeq" id="WP_214113513.1">
    <property type="nucleotide sequence ID" value="NZ_JAHCTB010000004.1"/>
</dbReference>
<evidence type="ECO:0008006" key="3">
    <source>
        <dbReference type="Google" id="ProtNLM"/>
    </source>
</evidence>
<evidence type="ECO:0000313" key="2">
    <source>
        <dbReference type="Proteomes" id="UP001297092"/>
    </source>
</evidence>
<proteinExistence type="predicted"/>
<dbReference type="EMBL" id="JAHCTB010000004">
    <property type="protein sequence ID" value="MBT0608656.1"/>
    <property type="molecule type" value="Genomic_DNA"/>
</dbReference>
<protein>
    <recommendedName>
        <fullName evidence="3">Adhesin domain-containing protein</fullName>
    </recommendedName>
</protein>
<sequence length="476" mass="53378">MNNSRLFNRNAVIGLLLAYSTLGFAQKNYVESFNVSENVEVEVNTSYTNVIFETWNKDRVEVEAFIEGSKLSEEEKQRLMKNWNLDITGNSKKITINSNAGNDLYAASPMPPMPPMDFIGPLMENMVMPMLNNFQVPPLPPEVMQNVGNIQFDYEEFQKDEEGYMKKFEAQMDKKFGKNFEKKMEAWGKNFETSFDEKKADSIGEAYGKKMEAWGEAYGKKMEAWGEQYGKQMEAWAENFSKQFDGEGDNYSKKVITSPNGKTVIMNGSKTYNSTEGKSNKTIIIRLPKNSKTAINVRHGELKMADANNVRATLNYSAFTANSIDGGQTLINASYAPVAVNNWKKGTLNVKYVDDCTILTAEKINMHANSSDVKIGTVGKEALLSGSFGDLKIDRISDNFETLDIQLENTDAIIKIPAVAFSFYFNGKKSTLKYPKTLQLKETKSSDRALVKGYNLSNGSNKTLTLNATYSNVSLQ</sequence>
<name>A0ABS5S611_9FLAO</name>
<gene>
    <name evidence="1" type="ORF">KIV10_10710</name>
</gene>
<reference evidence="1 2" key="1">
    <citation type="submission" date="2021-05" db="EMBL/GenBank/DDBJ databases">
        <title>Aequorivita echinoideorum JCM 30378 genome.</title>
        <authorList>
            <person name="Zhang H."/>
            <person name="Li C."/>
        </authorList>
    </citation>
    <scope>NUCLEOTIDE SEQUENCE [LARGE SCALE GENOMIC DNA]</scope>
    <source>
        <strain evidence="1 2">JCM30378</strain>
    </source>
</reference>
<evidence type="ECO:0000313" key="1">
    <source>
        <dbReference type="EMBL" id="MBT0608656.1"/>
    </source>
</evidence>